<name>A0A2T5M5P2_9EURO</name>
<evidence type="ECO:0000313" key="2">
    <source>
        <dbReference type="EMBL" id="PTU23855.1"/>
    </source>
</evidence>
<dbReference type="Proteomes" id="UP000244073">
    <property type="component" value="Unassembled WGS sequence"/>
</dbReference>
<dbReference type="RefSeq" id="XP_040755247.1">
    <property type="nucleotide sequence ID" value="XM_040896180.1"/>
</dbReference>
<dbReference type="OrthoDB" id="415532at2759"/>
<organism evidence="2 3">
    <name type="scientific">Aspergillus ochraceoroseus IBT 24754</name>
    <dbReference type="NCBI Taxonomy" id="1392256"/>
    <lineage>
        <taxon>Eukaryota</taxon>
        <taxon>Fungi</taxon>
        <taxon>Dikarya</taxon>
        <taxon>Ascomycota</taxon>
        <taxon>Pezizomycotina</taxon>
        <taxon>Eurotiomycetes</taxon>
        <taxon>Eurotiomycetidae</taxon>
        <taxon>Eurotiales</taxon>
        <taxon>Aspergillaceae</taxon>
        <taxon>Aspergillus</taxon>
        <taxon>Aspergillus subgen. Nidulantes</taxon>
    </lineage>
</organism>
<feature type="domain" description="DUF4246" evidence="1">
    <location>
        <begin position="30"/>
        <end position="58"/>
    </location>
</feature>
<dbReference type="Pfam" id="PF14033">
    <property type="entry name" value="DUF4246"/>
    <property type="match status" value="1"/>
</dbReference>
<evidence type="ECO:0000313" key="3">
    <source>
        <dbReference type="Proteomes" id="UP000244073"/>
    </source>
</evidence>
<dbReference type="InterPro" id="IPR049192">
    <property type="entry name" value="DUF4246_C"/>
</dbReference>
<dbReference type="GeneID" id="63813062"/>
<evidence type="ECO:0000259" key="1">
    <source>
        <dbReference type="Pfam" id="PF14033"/>
    </source>
</evidence>
<comment type="caution">
    <text evidence="2">The sequence shown here is derived from an EMBL/GenBank/DDBJ whole genome shotgun (WGS) entry which is preliminary data.</text>
</comment>
<dbReference type="AlphaFoldDB" id="A0A2T5M5P2"/>
<sequence length="79" mass="9146">MNDDPSVHTPIPLDNSRRDIPIQYALKSEFYRWSSNYQCLPCDVHITSYINNLHPSHSSPCQSNCGMVRDWHCIPSLQD</sequence>
<proteinExistence type="predicted"/>
<accession>A0A2T5M5P2</accession>
<protein>
    <recommendedName>
        <fullName evidence="1">DUF4246 domain-containing protein</fullName>
    </recommendedName>
</protein>
<dbReference type="VEuPathDB" id="FungiDB:P175DRAFT_0496982"/>
<reference evidence="2 3" key="1">
    <citation type="journal article" date="2018" name="Proc. Natl. Acad. Sci. U.S.A.">
        <title>Linking secondary metabolites to gene clusters through genome sequencing of six diverse Aspergillus species.</title>
        <authorList>
            <person name="Kaerboelling I."/>
            <person name="Vesth T.C."/>
            <person name="Frisvad J.C."/>
            <person name="Nybo J.L."/>
            <person name="Theobald S."/>
            <person name="Kuo A."/>
            <person name="Bowyer P."/>
            <person name="Matsuda Y."/>
            <person name="Mondo S."/>
            <person name="Lyhne E.K."/>
            <person name="Kogle M.E."/>
            <person name="Clum A."/>
            <person name="Lipzen A."/>
            <person name="Salamov A."/>
            <person name="Ngan C.Y."/>
            <person name="Daum C."/>
            <person name="Chiniquy J."/>
            <person name="Barry K."/>
            <person name="LaButti K."/>
            <person name="Haridas S."/>
            <person name="Simmons B.A."/>
            <person name="Magnuson J.K."/>
            <person name="Mortensen U.H."/>
            <person name="Larsen T.O."/>
            <person name="Grigoriev I.V."/>
            <person name="Baker S.E."/>
            <person name="Andersen M.R."/>
        </authorList>
    </citation>
    <scope>NUCLEOTIDE SEQUENCE [LARGE SCALE GENOMIC DNA]</scope>
    <source>
        <strain evidence="2 3">IBT 24754</strain>
    </source>
</reference>
<dbReference type="EMBL" id="MSFN02000001">
    <property type="protein sequence ID" value="PTU23855.1"/>
    <property type="molecule type" value="Genomic_DNA"/>
</dbReference>
<gene>
    <name evidence="2" type="ORF">P175DRAFT_0496982</name>
</gene>